<dbReference type="Proteomes" id="UP000000692">
    <property type="component" value="Plasmid 2"/>
</dbReference>
<dbReference type="EMBL" id="CP002020">
    <property type="protein sequence ID" value="AEM42787.1"/>
    <property type="molecule type" value="Genomic_DNA"/>
</dbReference>
<accession>F9YBN5</accession>
<sequence>MTDRDAIDHAAALDPALQRQVDENLQLLYRSKLNDDLPDSLQALVKKLLEDGRPS</sequence>
<dbReference type="KEGG" id="kvl:KVU_PB0109"/>
<dbReference type="HOGENOM" id="CLU_3026213_0_0_5"/>
<gene>
    <name evidence="1" type="ordered locus">KVU_PB0109</name>
</gene>
<keyword evidence="2" id="KW-1185">Reference proteome</keyword>
<organism evidence="1 2">
    <name type="scientific">Ketogulonicigenium vulgare (strain WSH-001)</name>
    <dbReference type="NCBI Taxonomy" id="759362"/>
    <lineage>
        <taxon>Bacteria</taxon>
        <taxon>Pseudomonadati</taxon>
        <taxon>Pseudomonadota</taxon>
        <taxon>Alphaproteobacteria</taxon>
        <taxon>Rhodobacterales</taxon>
        <taxon>Roseobacteraceae</taxon>
        <taxon>Ketogulonicigenium</taxon>
    </lineage>
</organism>
<geneLocation type="plasmid" evidence="2">
    <name>pKVU_200</name>
</geneLocation>
<proteinExistence type="predicted"/>
<reference evidence="1 2" key="1">
    <citation type="journal article" date="2011" name="J. Bacteriol.">
        <title>Complete genome sequence of the industrial strain Ketogulonicigenium vulgare WSH-001.</title>
        <authorList>
            <person name="Liu L."/>
            <person name="Li Y."/>
            <person name="Zhang J."/>
            <person name="Zhou Z."/>
            <person name="Liu J."/>
            <person name="Li X."/>
            <person name="Zhou J."/>
            <person name="Du G."/>
            <person name="Wang L."/>
            <person name="Chen J."/>
        </authorList>
    </citation>
    <scope>NUCLEOTIDE SEQUENCE [LARGE SCALE GENOMIC DNA]</scope>
    <source>
        <strain evidence="1 2">WSH-001</strain>
        <plasmid evidence="2">pKVU_200</plasmid>
    </source>
</reference>
<evidence type="ECO:0008006" key="3">
    <source>
        <dbReference type="Google" id="ProtNLM"/>
    </source>
</evidence>
<protein>
    <recommendedName>
        <fullName evidence="3">Anti-sigma factor NepR domain-containing protein</fullName>
    </recommendedName>
</protein>
<dbReference type="AlphaFoldDB" id="F9YBN5"/>
<name>F9YBN5_KETVW</name>
<evidence type="ECO:0000313" key="1">
    <source>
        <dbReference type="EMBL" id="AEM42787.1"/>
    </source>
</evidence>
<evidence type="ECO:0000313" key="2">
    <source>
        <dbReference type="Proteomes" id="UP000000692"/>
    </source>
</evidence>
<keyword evidence="1" id="KW-0614">Plasmid</keyword>